<dbReference type="InterPro" id="IPR058910">
    <property type="entry name" value="DUF8186_M"/>
</dbReference>
<keyword evidence="7" id="KW-1185">Reference proteome</keyword>
<keyword evidence="2" id="KW-0812">Transmembrane</keyword>
<dbReference type="Proteomes" id="UP001320972">
    <property type="component" value="Unassembled WGS sequence"/>
</dbReference>
<dbReference type="InterPro" id="IPR058911">
    <property type="entry name" value="DUF8186_C"/>
</dbReference>
<evidence type="ECO:0000259" key="3">
    <source>
        <dbReference type="Pfam" id="PF26589"/>
    </source>
</evidence>
<evidence type="ECO:0000259" key="5">
    <source>
        <dbReference type="Pfam" id="PF26591"/>
    </source>
</evidence>
<dbReference type="Pfam" id="PF26590">
    <property type="entry name" value="DUF8186_M"/>
    <property type="match status" value="1"/>
</dbReference>
<organism evidence="6 7">
    <name type="scientific">Natronoglomus mannanivorans</name>
    <dbReference type="NCBI Taxonomy" id="2979990"/>
    <lineage>
        <taxon>Archaea</taxon>
        <taxon>Methanobacteriati</taxon>
        <taxon>Methanobacteriota</taxon>
        <taxon>Stenosarchaea group</taxon>
        <taxon>Halobacteria</taxon>
        <taxon>Halobacteriales</taxon>
        <taxon>Natrialbaceae</taxon>
        <taxon>Natronoglomus</taxon>
    </lineage>
</organism>
<feature type="region of interest" description="Disordered" evidence="1">
    <location>
        <begin position="1"/>
        <end position="36"/>
    </location>
</feature>
<dbReference type="Pfam" id="PF26589">
    <property type="entry name" value="DUF8186"/>
    <property type="match status" value="1"/>
</dbReference>
<gene>
    <name evidence="6" type="ORF">OB955_22370</name>
</gene>
<dbReference type="EMBL" id="JAOPKB010000019">
    <property type="protein sequence ID" value="MCU4975440.1"/>
    <property type="molecule type" value="Genomic_DNA"/>
</dbReference>
<keyword evidence="2" id="KW-0472">Membrane</keyword>
<protein>
    <submittedName>
        <fullName evidence="6">Uncharacterized protein</fullName>
    </submittedName>
</protein>
<dbReference type="InterPro" id="IPR058499">
    <property type="entry name" value="DUF8186"/>
</dbReference>
<feature type="domain" description="DUF8186" evidence="5">
    <location>
        <begin position="359"/>
        <end position="444"/>
    </location>
</feature>
<name>A0ABT2QKH3_9EURY</name>
<reference evidence="6 7" key="1">
    <citation type="submission" date="2022-09" db="EMBL/GenBank/DDBJ databases">
        <title>Enrichment on poylsaccharides allowed isolation of novel metabolic and taxonomic groups of Haloarchaea.</title>
        <authorList>
            <person name="Sorokin D.Y."/>
            <person name="Elcheninov A.G."/>
            <person name="Khizhniak T.V."/>
            <person name="Kolganova T.V."/>
            <person name="Kublanov I.V."/>
        </authorList>
    </citation>
    <scope>NUCLEOTIDE SEQUENCE [LARGE SCALE GENOMIC DNA]</scope>
    <source>
        <strain evidence="6 7">AArc-m2/3/4</strain>
    </source>
</reference>
<evidence type="ECO:0000313" key="7">
    <source>
        <dbReference type="Proteomes" id="UP001320972"/>
    </source>
</evidence>
<feature type="transmembrane region" description="Helical" evidence="2">
    <location>
        <begin position="457"/>
        <end position="478"/>
    </location>
</feature>
<dbReference type="Pfam" id="PF26591">
    <property type="entry name" value="DUF8186_C"/>
    <property type="match status" value="1"/>
</dbReference>
<evidence type="ECO:0000313" key="6">
    <source>
        <dbReference type="EMBL" id="MCU4975440.1"/>
    </source>
</evidence>
<sequence length="493" mass="53882">MSFEQPPDAVETWNDGDFEGFSPGGDDESVHPNGASLEDDEYIKDAYVEIYAVQPSTILHEDNGTTQYVAPDGDVLTISDYRVLLPEDDTSGSEQEEWSLTETSVDSIELKADGETLSTSDGHQTTLSYEDLSGPVELTVEAEITATIKHVTLDCPDWVVVDRVCEGLWSEEVDHLERSKTVTASRDVVVSQLSESSGTRVEFEADNDRTGAVINANSTWSTIDVDGDVQARSNWWFYTAGKSGWHTMVTRTATESTRTESSMRPLQVHAYPDRESPDVPTQSIAGENSLLIEEAWGAERSGPSLPENIDIDPAETYVDADSIALSSTTLEGEAFDEVTLQGVVQGQSQTVSLDEPQTVRETNLTLSVLESNSTRATVRAEVTENTTGNAVSTGQVVIGDRSTPVNASGMAVLEIGSSSSLVRGQYVPQEWWHTDRPYASAEDRTKLPPNFPEFRTLVQLALVTLLWFVPLAAAVFGFDYLTRGTFLGLIDQQ</sequence>
<evidence type="ECO:0000256" key="2">
    <source>
        <dbReference type="SAM" id="Phobius"/>
    </source>
</evidence>
<dbReference type="RefSeq" id="WP_338009158.1">
    <property type="nucleotide sequence ID" value="NZ_JAOPKB010000019.1"/>
</dbReference>
<feature type="domain" description="DUF8186" evidence="4">
    <location>
        <begin position="197"/>
        <end position="352"/>
    </location>
</feature>
<accession>A0ABT2QKH3</accession>
<proteinExistence type="predicted"/>
<evidence type="ECO:0000256" key="1">
    <source>
        <dbReference type="SAM" id="MobiDB-lite"/>
    </source>
</evidence>
<comment type="caution">
    <text evidence="6">The sequence shown here is derived from an EMBL/GenBank/DDBJ whole genome shotgun (WGS) entry which is preliminary data.</text>
</comment>
<evidence type="ECO:0000259" key="4">
    <source>
        <dbReference type="Pfam" id="PF26590"/>
    </source>
</evidence>
<feature type="domain" description="DUF8186" evidence="3">
    <location>
        <begin position="21"/>
        <end position="190"/>
    </location>
</feature>
<keyword evidence="2" id="KW-1133">Transmembrane helix</keyword>